<comment type="caution">
    <text evidence="1">The sequence shown here is derived from an EMBL/GenBank/DDBJ whole genome shotgun (WGS) entry which is preliminary data.</text>
</comment>
<dbReference type="Proteomes" id="UP001430953">
    <property type="component" value="Unassembled WGS sequence"/>
</dbReference>
<reference evidence="1 2" key="1">
    <citation type="submission" date="2023-03" db="EMBL/GenBank/DDBJ databases">
        <title>High recombination rates correlate with genetic variation in Cardiocondyla obscurior ants.</title>
        <authorList>
            <person name="Errbii M."/>
        </authorList>
    </citation>
    <scope>NUCLEOTIDE SEQUENCE [LARGE SCALE GENOMIC DNA]</scope>
    <source>
        <strain evidence="1">Alpha-2009</strain>
        <tissue evidence="1">Whole body</tissue>
    </source>
</reference>
<organism evidence="1 2">
    <name type="scientific">Cardiocondyla obscurior</name>
    <dbReference type="NCBI Taxonomy" id="286306"/>
    <lineage>
        <taxon>Eukaryota</taxon>
        <taxon>Metazoa</taxon>
        <taxon>Ecdysozoa</taxon>
        <taxon>Arthropoda</taxon>
        <taxon>Hexapoda</taxon>
        <taxon>Insecta</taxon>
        <taxon>Pterygota</taxon>
        <taxon>Neoptera</taxon>
        <taxon>Endopterygota</taxon>
        <taxon>Hymenoptera</taxon>
        <taxon>Apocrita</taxon>
        <taxon>Aculeata</taxon>
        <taxon>Formicoidea</taxon>
        <taxon>Formicidae</taxon>
        <taxon>Myrmicinae</taxon>
        <taxon>Cardiocondyla</taxon>
    </lineage>
</organism>
<dbReference type="EMBL" id="JADYXP020000008">
    <property type="protein sequence ID" value="KAL0118394.1"/>
    <property type="molecule type" value="Genomic_DNA"/>
</dbReference>
<sequence>MLSYQKYFCLYRPASTSFREKWAERLGRLIIDDIAQSFGCFHSVIDIIVDLLSQLFLFTNRSRSACFLCSSSSVSFFSFSSSAQNCK</sequence>
<gene>
    <name evidence="1" type="ORF">PUN28_009211</name>
</gene>
<protein>
    <submittedName>
        <fullName evidence="1">Uncharacterized protein</fullName>
    </submittedName>
</protein>
<evidence type="ECO:0000313" key="2">
    <source>
        <dbReference type="Proteomes" id="UP001430953"/>
    </source>
</evidence>
<dbReference type="AlphaFoldDB" id="A0AAW2FUG9"/>
<accession>A0AAW2FUG9</accession>
<keyword evidence="2" id="KW-1185">Reference proteome</keyword>
<proteinExistence type="predicted"/>
<name>A0AAW2FUG9_9HYME</name>
<evidence type="ECO:0000313" key="1">
    <source>
        <dbReference type="EMBL" id="KAL0118394.1"/>
    </source>
</evidence>